<feature type="transmembrane region" description="Helical" evidence="2">
    <location>
        <begin position="27"/>
        <end position="49"/>
    </location>
</feature>
<dbReference type="Pfam" id="PF15345">
    <property type="entry name" value="TMEM51"/>
    <property type="match status" value="1"/>
</dbReference>
<evidence type="ECO:0000313" key="3">
    <source>
        <dbReference type="Proteomes" id="UP001652741"/>
    </source>
</evidence>
<evidence type="ECO:0000256" key="1">
    <source>
        <dbReference type="SAM" id="MobiDB-lite"/>
    </source>
</evidence>
<dbReference type="Bgee" id="ENSSSAG00000068331">
    <property type="expression patterns" value="Expressed in ileum and 24 other cell types or tissues"/>
</dbReference>
<feature type="compositionally biased region" description="Low complexity" evidence="1">
    <location>
        <begin position="183"/>
        <end position="196"/>
    </location>
</feature>
<feature type="region of interest" description="Disordered" evidence="1">
    <location>
        <begin position="223"/>
        <end position="254"/>
    </location>
</feature>
<name>A0A1S3MEQ1_SALSA</name>
<organism evidence="3 5">
    <name type="scientific">Salmo salar</name>
    <name type="common">Atlantic salmon</name>
    <dbReference type="NCBI Taxonomy" id="8030"/>
    <lineage>
        <taxon>Eukaryota</taxon>
        <taxon>Metazoa</taxon>
        <taxon>Chordata</taxon>
        <taxon>Craniata</taxon>
        <taxon>Vertebrata</taxon>
        <taxon>Euteleostomi</taxon>
        <taxon>Actinopterygii</taxon>
        <taxon>Neopterygii</taxon>
        <taxon>Teleostei</taxon>
        <taxon>Protacanthopterygii</taxon>
        <taxon>Salmoniformes</taxon>
        <taxon>Salmonidae</taxon>
        <taxon>Salmoninae</taxon>
        <taxon>Salmo</taxon>
    </lineage>
</organism>
<dbReference type="PANTHER" id="PTHR16015:SF0">
    <property type="entry name" value="TRANSMEMBRANE PROTEIN 51"/>
    <property type="match status" value="1"/>
</dbReference>
<feature type="region of interest" description="Disordered" evidence="1">
    <location>
        <begin position="179"/>
        <end position="205"/>
    </location>
</feature>
<evidence type="ECO:0000313" key="5">
    <source>
        <dbReference type="RefSeq" id="XP_014001550.1"/>
    </source>
</evidence>
<feature type="region of interest" description="Disordered" evidence="1">
    <location>
        <begin position="1"/>
        <end position="20"/>
    </location>
</feature>
<gene>
    <name evidence="4 5" type="primary">LOC106572162</name>
</gene>
<keyword evidence="2" id="KW-1133">Transmembrane helix</keyword>
<dbReference type="OMA" id="HRPGKNN"/>
<dbReference type="RefSeq" id="XP_014001549.1">
    <property type="nucleotide sequence ID" value="XM_014146074.1"/>
</dbReference>
<reference evidence="4 5" key="1">
    <citation type="submission" date="2025-04" db="UniProtKB">
        <authorList>
            <consortium name="RefSeq"/>
        </authorList>
    </citation>
    <scope>IDENTIFICATION</scope>
    <source>
        <tissue evidence="4 5">Muscle</tissue>
    </source>
</reference>
<dbReference type="RefSeq" id="XP_014001550.1">
    <property type="nucleotide sequence ID" value="XM_014146075.1"/>
</dbReference>
<dbReference type="PANTHER" id="PTHR16015">
    <property type="entry name" value="TRANSMEMBRANE PROTEIN 51"/>
    <property type="match status" value="1"/>
</dbReference>
<dbReference type="InterPro" id="IPR029265">
    <property type="entry name" value="TMEM51"/>
</dbReference>
<proteinExistence type="predicted"/>
<dbReference type="STRING" id="8030.ENSSSAP00000083697"/>
<evidence type="ECO:0000256" key="2">
    <source>
        <dbReference type="SAM" id="Phobius"/>
    </source>
</evidence>
<dbReference type="GeneTree" id="ENSGT00390000009278"/>
<accession>A0A1S3MEQ1</accession>
<keyword evidence="3" id="KW-1185">Reference proteome</keyword>
<dbReference type="Proteomes" id="UP001652741">
    <property type="component" value="Chromosome ssa15"/>
</dbReference>
<sequence>MHSSVEVPPNPHVASNHNSPGNSGSQYALCALGVGLVALGIVMIVWSVVPSDMAGNNSSGTGGGNPKPDTRGRTSSVAFVLVGAGVAMLLLSLCLGMRNKQREQQVLLEAQTLGAGNVAASEDDGETAEERAQRYTVPSYEEAVGSGEYPIRQSNLRHSSSQLPSYDDLVDGVQIELEGSDVTQTSPTSTNPASSAVPNRRTGRTGLKLLPLKIRRIKSEKLFMNNTDNSQPPGGITIEPLTPPPMYEDKAPQL</sequence>
<dbReference type="AlphaFoldDB" id="A0A1S3MEQ1"/>
<keyword evidence="2" id="KW-0472">Membrane</keyword>
<protein>
    <submittedName>
        <fullName evidence="4 5">Transmembrane protein 51-like</fullName>
    </submittedName>
</protein>
<dbReference type="OrthoDB" id="8946153at2759"/>
<keyword evidence="2" id="KW-0812">Transmembrane</keyword>
<evidence type="ECO:0000313" key="4">
    <source>
        <dbReference type="RefSeq" id="XP_014001549.1"/>
    </source>
</evidence>
<dbReference type="KEGG" id="sasa:106572162"/>
<feature type="transmembrane region" description="Helical" evidence="2">
    <location>
        <begin position="76"/>
        <end position="95"/>
    </location>
</feature>
<dbReference type="PaxDb" id="8030-ENSSSAP00000083697"/>